<dbReference type="AlphaFoldDB" id="C5B6C1"/>
<dbReference type="HOGENOM" id="CLU_1702201_0_0_5"/>
<accession>C5B6C1</accession>
<dbReference type="OrthoDB" id="9793188at2"/>
<evidence type="ECO:0008006" key="3">
    <source>
        <dbReference type="Google" id="ProtNLM"/>
    </source>
</evidence>
<protein>
    <recommendedName>
        <fullName evidence="3">DUF4262 domain-containing protein</fullName>
    </recommendedName>
</protein>
<dbReference type="RefSeq" id="WP_003596012.1">
    <property type="nucleotide sequence ID" value="NC_012811.1"/>
</dbReference>
<reference evidence="1 2" key="1">
    <citation type="journal article" date="2009" name="PLoS ONE">
        <title>Methylobacterium genome sequences: a reference blueprint to investigate microbial metabolism of C1 compounds from natural and industrial sources.</title>
        <authorList>
            <person name="Vuilleumier S."/>
            <person name="Chistoserdova L."/>
            <person name="Lee M.-C."/>
            <person name="Bringel F."/>
            <person name="Lajus A."/>
            <person name="Zhou Y."/>
            <person name="Gourion B."/>
            <person name="Barbe V."/>
            <person name="Chang J."/>
            <person name="Cruveiller S."/>
            <person name="Dossat C."/>
            <person name="Gillett W."/>
            <person name="Gruffaz C."/>
            <person name="Haugen E."/>
            <person name="Hourcade E."/>
            <person name="Levy R."/>
            <person name="Mangenot S."/>
            <person name="Muller E."/>
            <person name="Nadalig T."/>
            <person name="Pagni M."/>
            <person name="Penny C."/>
            <person name="Peyraud R."/>
            <person name="Robinson D.G."/>
            <person name="Roche D."/>
            <person name="Rouy Z."/>
            <person name="Saenampechek C."/>
            <person name="Salvignol G."/>
            <person name="Vallenet D."/>
            <person name="Wu Z."/>
            <person name="Marx C.J."/>
            <person name="Vorholt J.A."/>
            <person name="Olson M.V."/>
            <person name="Kaul R."/>
            <person name="Weissenbach J."/>
            <person name="Medigue C."/>
            <person name="Lidstrom M.E."/>
        </authorList>
    </citation>
    <scope>NUCLEOTIDE SEQUENCE [LARGE SCALE GENOMIC DNA]</scope>
    <source>
        <strain evidence="2">ATCC 14718 / DSM 1338 / JCM 2805 / NCIMB 9133 / AM1</strain>
    </source>
</reference>
<evidence type="ECO:0000313" key="2">
    <source>
        <dbReference type="Proteomes" id="UP000009081"/>
    </source>
</evidence>
<geneLocation type="plasmid" evidence="1 2">
    <name>megaplasmid</name>
</geneLocation>
<gene>
    <name evidence="1" type="ordered locus">MexAM1_META2p1262</name>
</gene>
<proteinExistence type="predicted"/>
<dbReference type="InterPro" id="IPR025358">
    <property type="entry name" value="DUF4262"/>
</dbReference>
<organism evidence="1 2">
    <name type="scientific">Methylorubrum extorquens (strain ATCC 14718 / DSM 1338 / JCM 2805 / NCIMB 9133 / AM1)</name>
    <name type="common">Methylobacterium extorquens</name>
    <dbReference type="NCBI Taxonomy" id="272630"/>
    <lineage>
        <taxon>Bacteria</taxon>
        <taxon>Pseudomonadati</taxon>
        <taxon>Pseudomonadota</taxon>
        <taxon>Alphaproteobacteria</taxon>
        <taxon>Hyphomicrobiales</taxon>
        <taxon>Methylobacteriaceae</taxon>
        <taxon>Methylorubrum</taxon>
    </lineage>
</organism>
<sequence>MADRLRREHDNAQRPIGIRSFENEDGRWAHTVGLIDHGMPELMVTGLDRDTGVAVLRKATQDIIDRSGAVDGDVSDRIADRSVMFRALPLERAGRYAMEAANRAPSQFHALQVVWPDGEGHFPWMPGCDPDVARAQAVIADLDPPSAGYAPRPF</sequence>
<dbReference type="Pfam" id="PF14081">
    <property type="entry name" value="DUF4262"/>
    <property type="match status" value="1"/>
</dbReference>
<evidence type="ECO:0000313" key="1">
    <source>
        <dbReference type="EMBL" id="ACS44003.1"/>
    </source>
</evidence>
<dbReference type="Proteomes" id="UP000009081">
    <property type="component" value="Plasmid megaplasmid"/>
</dbReference>
<dbReference type="KEGG" id="mea:Mex_2p1262"/>
<name>C5B6C1_METEA</name>
<dbReference type="EMBL" id="CP001511">
    <property type="protein sequence ID" value="ACS44003.1"/>
    <property type="molecule type" value="Genomic_DNA"/>
</dbReference>
<keyword evidence="2" id="KW-1185">Reference proteome</keyword>
<keyword evidence="1" id="KW-0614">Plasmid</keyword>